<dbReference type="EC" id="3.1.26.4" evidence="9"/>
<gene>
    <name evidence="11" type="ORF">KL928_004421</name>
</gene>
<sequence length="303" mass="33231">METSLFENLRLPSVPLPISNTTHTYCSPVPVKVLESPSEPVILGVDEAGRGPVLGPMVYGIAYCLKDYSNDLKSVYGFADSKTLTVERRDQLMKSIIEPDGDLCQNVGWATTTMTARDISSEMLKPRSIGNINLNEQAHDATIKLIQGVIDQQVNLKEVYVDTVGPPDSYQRKLSSRFPGIKVTVTKKADSLFPIVSTASIVAKVTRDCSLYYLADGADWGSGYPSDPRTSQWLNSNVHPVFGWNSMVRFSWQTSRDALAKSGAVPMVWEDELQASDDFANVASMMSKPAVGKSYFVSDVTGE</sequence>
<evidence type="ECO:0000256" key="9">
    <source>
        <dbReference type="RuleBase" id="RU003515"/>
    </source>
</evidence>
<dbReference type="FunFam" id="3.30.420.10:FF:000016">
    <property type="entry name" value="Ribonuclease"/>
    <property type="match status" value="1"/>
</dbReference>
<keyword evidence="7 8" id="KW-0378">Hydrolase</keyword>
<proteinExistence type="inferred from homology"/>
<dbReference type="Gene3D" id="1.10.10.460">
    <property type="entry name" value="Ribonuclease hii. Domain 2"/>
    <property type="match status" value="1"/>
</dbReference>
<comment type="cofactor">
    <cofactor evidence="8">
        <name>Mn(2+)</name>
        <dbReference type="ChEBI" id="CHEBI:29035"/>
    </cofactor>
    <cofactor evidence="8">
        <name>Mg(2+)</name>
        <dbReference type="ChEBI" id="CHEBI:18420"/>
    </cofactor>
    <text evidence="8">Manganese or magnesium. Binds 1 divalent metal ion per monomer in the absence of substrate. May bind a second metal ion after substrate binding.</text>
</comment>
<dbReference type="GO" id="GO:0003723">
    <property type="term" value="F:RNA binding"/>
    <property type="evidence" value="ECO:0007669"/>
    <property type="project" value="UniProtKB-UniRule"/>
</dbReference>
<keyword evidence="6 8" id="KW-0255">Endonuclease</keyword>
<keyword evidence="5 8" id="KW-0479">Metal-binding</keyword>
<dbReference type="PANTHER" id="PTHR10954:SF7">
    <property type="entry name" value="RIBONUCLEASE H2 SUBUNIT A"/>
    <property type="match status" value="1"/>
</dbReference>
<dbReference type="SUPFAM" id="SSF53098">
    <property type="entry name" value="Ribonuclease H-like"/>
    <property type="match status" value="1"/>
</dbReference>
<dbReference type="EMBL" id="JAHLUX010000009">
    <property type="protein sequence ID" value="KAG7816957.1"/>
    <property type="molecule type" value="Genomic_DNA"/>
</dbReference>
<evidence type="ECO:0000256" key="3">
    <source>
        <dbReference type="ARBA" id="ARBA00007058"/>
    </source>
</evidence>
<evidence type="ECO:0000259" key="10">
    <source>
        <dbReference type="PROSITE" id="PS51975"/>
    </source>
</evidence>
<feature type="binding site" evidence="8">
    <location>
        <position position="162"/>
    </location>
    <ligand>
        <name>a divalent metal cation</name>
        <dbReference type="ChEBI" id="CHEBI:60240"/>
    </ligand>
</feature>
<name>A0AAN6DEF1_PICAN</name>
<dbReference type="InterPro" id="IPR023160">
    <property type="entry name" value="RNase_HII_hlx-loop-hlx_cap_dom"/>
</dbReference>
<comment type="function">
    <text evidence="9">Endonuclease that specifically degrades the RNA of RNA-DNA hybrids.</text>
</comment>
<evidence type="ECO:0000313" key="11">
    <source>
        <dbReference type="EMBL" id="KAG7816957.1"/>
    </source>
</evidence>
<feature type="binding site" evidence="8">
    <location>
        <position position="47"/>
    </location>
    <ligand>
        <name>a divalent metal cation</name>
        <dbReference type="ChEBI" id="CHEBI:60240"/>
    </ligand>
</feature>
<evidence type="ECO:0000256" key="7">
    <source>
        <dbReference type="ARBA" id="ARBA00022801"/>
    </source>
</evidence>
<dbReference type="AlphaFoldDB" id="A0AAN6DEF1"/>
<dbReference type="InterPro" id="IPR024567">
    <property type="entry name" value="RNase_HII/HIII_dom"/>
</dbReference>
<dbReference type="GO" id="GO:0006298">
    <property type="term" value="P:mismatch repair"/>
    <property type="evidence" value="ECO:0007669"/>
    <property type="project" value="TreeGrafter"/>
</dbReference>
<evidence type="ECO:0000256" key="1">
    <source>
        <dbReference type="ARBA" id="ARBA00000077"/>
    </source>
</evidence>
<accession>A0AAN6DEF1</accession>
<reference evidence="11" key="1">
    <citation type="journal article" date="2021" name="G3 (Bethesda)">
        <title>Genomic diversity, chromosomal rearrangements, and interspecies hybridization in the ogataea polymorpha species complex.</title>
        <authorList>
            <person name="Hanson S.J."/>
            <person name="Cinneide E.O."/>
            <person name="Salzberg L.I."/>
            <person name="Wolfe K.H."/>
            <person name="McGowan J."/>
            <person name="Fitzpatrick D.A."/>
            <person name="Matlin K."/>
        </authorList>
    </citation>
    <scope>NUCLEOTIDE SEQUENCE</scope>
    <source>
        <strain evidence="11">61-244</strain>
    </source>
</reference>
<evidence type="ECO:0000256" key="6">
    <source>
        <dbReference type="ARBA" id="ARBA00022759"/>
    </source>
</evidence>
<dbReference type="GO" id="GO:0046872">
    <property type="term" value="F:metal ion binding"/>
    <property type="evidence" value="ECO:0007669"/>
    <property type="project" value="UniProtKB-KW"/>
</dbReference>
<dbReference type="Proteomes" id="UP001196530">
    <property type="component" value="Unassembled WGS sequence"/>
</dbReference>
<feature type="binding site" evidence="8">
    <location>
        <position position="46"/>
    </location>
    <ligand>
        <name>a divalent metal cation</name>
        <dbReference type="ChEBI" id="CHEBI:60240"/>
    </ligand>
</feature>
<evidence type="ECO:0000256" key="8">
    <source>
        <dbReference type="PROSITE-ProRule" id="PRU01319"/>
    </source>
</evidence>
<protein>
    <recommendedName>
        <fullName evidence="9">Ribonuclease</fullName>
        <ecNumber evidence="9">3.1.26.4</ecNumber>
    </recommendedName>
</protein>
<dbReference type="GO" id="GO:0043137">
    <property type="term" value="P:DNA replication, removal of RNA primer"/>
    <property type="evidence" value="ECO:0007669"/>
    <property type="project" value="TreeGrafter"/>
</dbReference>
<keyword evidence="4 8" id="KW-0540">Nuclease</keyword>
<comment type="caution">
    <text evidence="11">The sequence shown here is derived from an EMBL/GenBank/DDBJ whole genome shotgun (WGS) entry which is preliminary data.</text>
</comment>
<dbReference type="GeneID" id="66128472"/>
<dbReference type="CDD" id="cd07181">
    <property type="entry name" value="RNase_HII_eukaryota_like"/>
    <property type="match status" value="1"/>
</dbReference>
<comment type="cofactor">
    <cofactor evidence="2">
        <name>Mg(2+)</name>
        <dbReference type="ChEBI" id="CHEBI:18420"/>
    </cofactor>
</comment>
<dbReference type="GO" id="GO:0004523">
    <property type="term" value="F:RNA-DNA hybrid ribonuclease activity"/>
    <property type="evidence" value="ECO:0007669"/>
    <property type="project" value="UniProtKB-UniRule"/>
</dbReference>
<comment type="catalytic activity">
    <reaction evidence="1 8 9">
        <text>Endonucleolytic cleavage to 5'-phosphomonoester.</text>
        <dbReference type="EC" id="3.1.26.4"/>
    </reaction>
</comment>
<feature type="domain" description="RNase H type-2" evidence="10">
    <location>
        <begin position="40"/>
        <end position="264"/>
    </location>
</feature>
<dbReference type="PROSITE" id="PS51975">
    <property type="entry name" value="RNASE_H_2"/>
    <property type="match status" value="1"/>
</dbReference>
<dbReference type="InterPro" id="IPR001352">
    <property type="entry name" value="RNase_HII/HIII"/>
</dbReference>
<evidence type="ECO:0000256" key="5">
    <source>
        <dbReference type="ARBA" id="ARBA00022723"/>
    </source>
</evidence>
<dbReference type="InterPro" id="IPR012337">
    <property type="entry name" value="RNaseH-like_sf"/>
</dbReference>
<dbReference type="FunFam" id="1.10.10.460:FF:000001">
    <property type="entry name" value="Ribonuclease"/>
    <property type="match status" value="1"/>
</dbReference>
<evidence type="ECO:0000256" key="4">
    <source>
        <dbReference type="ARBA" id="ARBA00022722"/>
    </source>
</evidence>
<dbReference type="PANTHER" id="PTHR10954">
    <property type="entry name" value="RIBONUCLEASE H2 SUBUNIT A"/>
    <property type="match status" value="1"/>
</dbReference>
<evidence type="ECO:0000256" key="2">
    <source>
        <dbReference type="ARBA" id="ARBA00001946"/>
    </source>
</evidence>
<dbReference type="Gene3D" id="3.30.420.10">
    <property type="entry name" value="Ribonuclease H-like superfamily/Ribonuclease H"/>
    <property type="match status" value="1"/>
</dbReference>
<dbReference type="NCBIfam" id="TIGR00729">
    <property type="entry name" value="ribonuclease HII"/>
    <property type="match status" value="1"/>
</dbReference>
<dbReference type="GO" id="GO:0032299">
    <property type="term" value="C:ribonuclease H2 complex"/>
    <property type="evidence" value="ECO:0007669"/>
    <property type="project" value="TreeGrafter"/>
</dbReference>
<dbReference type="RefSeq" id="XP_043058488.1">
    <property type="nucleotide sequence ID" value="XM_043205118.1"/>
</dbReference>
<comment type="similarity">
    <text evidence="3">Belongs to the RNase HII family. Eukaryotic subfamily.</text>
</comment>
<dbReference type="Pfam" id="PF01351">
    <property type="entry name" value="RNase_HII"/>
    <property type="match status" value="1"/>
</dbReference>
<dbReference type="InterPro" id="IPR004649">
    <property type="entry name" value="RNase_H2_suA"/>
</dbReference>
<dbReference type="InterPro" id="IPR036397">
    <property type="entry name" value="RNaseH_sf"/>
</dbReference>
<organism evidence="11 12">
    <name type="scientific">Pichia angusta</name>
    <name type="common">Yeast</name>
    <name type="synonym">Hansenula polymorpha</name>
    <dbReference type="NCBI Taxonomy" id="870730"/>
    <lineage>
        <taxon>Eukaryota</taxon>
        <taxon>Fungi</taxon>
        <taxon>Dikarya</taxon>
        <taxon>Ascomycota</taxon>
        <taxon>Saccharomycotina</taxon>
        <taxon>Pichiomycetes</taxon>
        <taxon>Pichiales</taxon>
        <taxon>Pichiaceae</taxon>
        <taxon>Ogataea</taxon>
    </lineage>
</organism>
<evidence type="ECO:0000313" key="12">
    <source>
        <dbReference type="Proteomes" id="UP001196530"/>
    </source>
</evidence>